<evidence type="ECO:0000313" key="3">
    <source>
        <dbReference type="Proteomes" id="UP000756132"/>
    </source>
</evidence>
<evidence type="ECO:0000256" key="1">
    <source>
        <dbReference type="SAM" id="MobiDB-lite"/>
    </source>
</evidence>
<feature type="region of interest" description="Disordered" evidence="1">
    <location>
        <begin position="237"/>
        <end position="256"/>
    </location>
</feature>
<dbReference type="RefSeq" id="XP_047761400.1">
    <property type="nucleotide sequence ID" value="XM_047904404.1"/>
</dbReference>
<dbReference type="OMA" id="RHINPAS"/>
<dbReference type="AlphaFoldDB" id="A0A9Q8LH21"/>
<evidence type="ECO:0000313" key="2">
    <source>
        <dbReference type="EMBL" id="UJO17034.1"/>
    </source>
</evidence>
<dbReference type="GeneID" id="71985134"/>
<keyword evidence="3" id="KW-1185">Reference proteome</keyword>
<reference evidence="2" key="1">
    <citation type="submission" date="2021-12" db="EMBL/GenBank/DDBJ databases">
        <authorList>
            <person name="Zaccaron A."/>
            <person name="Stergiopoulos I."/>
        </authorList>
    </citation>
    <scope>NUCLEOTIDE SEQUENCE</scope>
    <source>
        <strain evidence="2">Race5_Kim</strain>
    </source>
</reference>
<organism evidence="2 3">
    <name type="scientific">Passalora fulva</name>
    <name type="common">Tomato leaf mold</name>
    <name type="synonym">Cladosporium fulvum</name>
    <dbReference type="NCBI Taxonomy" id="5499"/>
    <lineage>
        <taxon>Eukaryota</taxon>
        <taxon>Fungi</taxon>
        <taxon>Dikarya</taxon>
        <taxon>Ascomycota</taxon>
        <taxon>Pezizomycotina</taxon>
        <taxon>Dothideomycetes</taxon>
        <taxon>Dothideomycetidae</taxon>
        <taxon>Mycosphaerellales</taxon>
        <taxon>Mycosphaerellaceae</taxon>
        <taxon>Fulvia</taxon>
    </lineage>
</organism>
<dbReference type="EMBL" id="CP090166">
    <property type="protein sequence ID" value="UJO17034.1"/>
    <property type="molecule type" value="Genomic_DNA"/>
</dbReference>
<feature type="compositionally biased region" description="Acidic residues" evidence="1">
    <location>
        <begin position="237"/>
        <end position="250"/>
    </location>
</feature>
<accession>A0A9Q8LH21</accession>
<dbReference type="Proteomes" id="UP000756132">
    <property type="component" value="Chromosome 4"/>
</dbReference>
<sequence length="256" mass="28757">MFRSTAFVLLTSHPISSDNRHRHSKVFVEKFAANSTLEHILYQSGPPALATAPGTPTDKVEDPTMTKYAVVNLHKDQAATTNTFLETLQIAVALSLTNSAKTRIHDPPKPYDISNLKQAVVVENTDNPVQIERHINPASQHHDPRVYLIRRPEQGGGDRCILATGKNGSLVLCELEIDPKYIGKPHSDEYGLADWSKFKRTFDWVSLFLFDVDGRGVRRWRDLAKAGYFECDAAEEPWEAEANDEQTDADAWEKEA</sequence>
<protein>
    <submittedName>
        <fullName evidence="2">Uncharacterized protein</fullName>
    </submittedName>
</protein>
<name>A0A9Q8LH21_PASFU</name>
<dbReference type="OrthoDB" id="10505883at2759"/>
<reference evidence="2" key="2">
    <citation type="journal article" date="2022" name="Microb. Genom.">
        <title>A chromosome-scale genome assembly of the tomato pathogen Cladosporium fulvum reveals a compartmentalized genome architecture and the presence of a dispensable chromosome.</title>
        <authorList>
            <person name="Zaccaron A.Z."/>
            <person name="Chen L.H."/>
            <person name="Samaras A."/>
            <person name="Stergiopoulos I."/>
        </authorList>
    </citation>
    <scope>NUCLEOTIDE SEQUENCE</scope>
    <source>
        <strain evidence="2">Race5_Kim</strain>
    </source>
</reference>
<proteinExistence type="predicted"/>
<dbReference type="KEGG" id="ffu:CLAFUR5_05256"/>
<gene>
    <name evidence="2" type="ORF">CLAFUR5_05256</name>
</gene>